<protein>
    <submittedName>
        <fullName evidence="1">Uncharacterized protein</fullName>
    </submittedName>
</protein>
<evidence type="ECO:0000313" key="1">
    <source>
        <dbReference type="EMBL" id="GFS88399.1"/>
    </source>
</evidence>
<evidence type="ECO:0000313" key="2">
    <source>
        <dbReference type="Proteomes" id="UP000887013"/>
    </source>
</evidence>
<dbReference type="OrthoDB" id="6488310at2759"/>
<dbReference type="EMBL" id="BMAW01099122">
    <property type="protein sequence ID" value="GFS88399.1"/>
    <property type="molecule type" value="Genomic_DNA"/>
</dbReference>
<organism evidence="1 2">
    <name type="scientific">Nephila pilipes</name>
    <name type="common">Giant wood spider</name>
    <name type="synonym">Nephila maculata</name>
    <dbReference type="NCBI Taxonomy" id="299642"/>
    <lineage>
        <taxon>Eukaryota</taxon>
        <taxon>Metazoa</taxon>
        <taxon>Ecdysozoa</taxon>
        <taxon>Arthropoda</taxon>
        <taxon>Chelicerata</taxon>
        <taxon>Arachnida</taxon>
        <taxon>Araneae</taxon>
        <taxon>Araneomorphae</taxon>
        <taxon>Entelegynae</taxon>
        <taxon>Araneoidea</taxon>
        <taxon>Nephilidae</taxon>
        <taxon>Nephila</taxon>
    </lineage>
</organism>
<reference evidence="1" key="1">
    <citation type="submission" date="2020-08" db="EMBL/GenBank/DDBJ databases">
        <title>Multicomponent nature underlies the extraordinary mechanical properties of spider dragline silk.</title>
        <authorList>
            <person name="Kono N."/>
            <person name="Nakamura H."/>
            <person name="Mori M."/>
            <person name="Yoshida Y."/>
            <person name="Ohtoshi R."/>
            <person name="Malay A.D."/>
            <person name="Moran D.A.P."/>
            <person name="Tomita M."/>
            <person name="Numata K."/>
            <person name="Arakawa K."/>
        </authorList>
    </citation>
    <scope>NUCLEOTIDE SEQUENCE</scope>
</reference>
<accession>A0A8X6T8V7</accession>
<sequence>MNGNCPSKMKVCQDIENHVSVEFTKTHVGHGTDFGRMPIKRKRIARKLESKISSVNSPITDEEEIVTCEDRNFLKKNSTWG</sequence>
<name>A0A8X6T8V7_NEPPI</name>
<proteinExistence type="predicted"/>
<dbReference type="AlphaFoldDB" id="A0A8X6T8V7"/>
<dbReference type="Proteomes" id="UP000887013">
    <property type="component" value="Unassembled WGS sequence"/>
</dbReference>
<keyword evidence="2" id="KW-1185">Reference proteome</keyword>
<comment type="caution">
    <text evidence="1">The sequence shown here is derived from an EMBL/GenBank/DDBJ whole genome shotgun (WGS) entry which is preliminary data.</text>
</comment>
<gene>
    <name evidence="1" type="ORF">NPIL_70031</name>
</gene>